<dbReference type="Pfam" id="PF13560">
    <property type="entry name" value="HTH_31"/>
    <property type="match status" value="1"/>
</dbReference>
<protein>
    <submittedName>
        <fullName evidence="2">Transcriptional regulator</fullName>
    </submittedName>
</protein>
<proteinExistence type="predicted"/>
<gene>
    <name evidence="2" type="ORF">Pmi06nite_06440</name>
</gene>
<dbReference type="PANTHER" id="PTHR35010">
    <property type="entry name" value="BLL4672 PROTEIN-RELATED"/>
    <property type="match status" value="1"/>
</dbReference>
<sequence length="266" mass="30030">MSPDEVGLSRGASHRRTPGLRRDEVALLAGVSRDYYTRLEQGRDRCPSDQVLNALARVFQLDADATEHLYQLAHPRARSWGIDGGKDKVKPQVLRLMDSWGHGPASVVNRRTDVLAHNSLFAALAERLGRTDNFMRMLFLSPEARRVWPDWEQEAGSMVAHLRAAVGADNKDPSVLELVEELSESSEDFRQMWARHDVRARRHNVYRLHHPLVGDLIFWDESFSIDSAPGQRVFLSQAEPGPSEEALAKLSAMRPRVDQSCETSSR</sequence>
<dbReference type="InterPro" id="IPR041413">
    <property type="entry name" value="MLTR_LBD"/>
</dbReference>
<comment type="caution">
    <text evidence="2">The sequence shown here is derived from an EMBL/GenBank/DDBJ whole genome shotgun (WGS) entry which is preliminary data.</text>
</comment>
<dbReference type="CDD" id="cd00093">
    <property type="entry name" value="HTH_XRE"/>
    <property type="match status" value="1"/>
</dbReference>
<keyword evidence="3" id="KW-1185">Reference proteome</keyword>
<dbReference type="GO" id="GO:0003677">
    <property type="term" value="F:DNA binding"/>
    <property type="evidence" value="ECO:0007669"/>
    <property type="project" value="InterPro"/>
</dbReference>
<dbReference type="PROSITE" id="PS50943">
    <property type="entry name" value="HTH_CROC1"/>
    <property type="match status" value="1"/>
</dbReference>
<reference evidence="2 3" key="1">
    <citation type="submission" date="2021-01" db="EMBL/GenBank/DDBJ databases">
        <title>Whole genome shotgun sequence of Planotetraspora mira NBRC 15435.</title>
        <authorList>
            <person name="Komaki H."/>
            <person name="Tamura T."/>
        </authorList>
    </citation>
    <scope>NUCLEOTIDE SEQUENCE [LARGE SCALE GENOMIC DNA]</scope>
    <source>
        <strain evidence="2 3">NBRC 15435</strain>
    </source>
</reference>
<dbReference type="AlphaFoldDB" id="A0A8J3X429"/>
<dbReference type="SMART" id="SM00530">
    <property type="entry name" value="HTH_XRE"/>
    <property type="match status" value="1"/>
</dbReference>
<dbReference type="InterPro" id="IPR001387">
    <property type="entry name" value="Cro/C1-type_HTH"/>
</dbReference>
<evidence type="ECO:0000259" key="1">
    <source>
        <dbReference type="PROSITE" id="PS50943"/>
    </source>
</evidence>
<dbReference type="InterPro" id="IPR010982">
    <property type="entry name" value="Lambda_DNA-bd_dom_sf"/>
</dbReference>
<dbReference type="SUPFAM" id="SSF47413">
    <property type="entry name" value="lambda repressor-like DNA-binding domains"/>
    <property type="match status" value="1"/>
</dbReference>
<dbReference type="PANTHER" id="PTHR35010:SF2">
    <property type="entry name" value="BLL4672 PROTEIN"/>
    <property type="match status" value="1"/>
</dbReference>
<feature type="domain" description="HTH cro/C1-type" evidence="1">
    <location>
        <begin position="19"/>
        <end position="66"/>
    </location>
</feature>
<dbReference type="Proteomes" id="UP000650628">
    <property type="component" value="Unassembled WGS sequence"/>
</dbReference>
<evidence type="ECO:0000313" key="3">
    <source>
        <dbReference type="Proteomes" id="UP000650628"/>
    </source>
</evidence>
<accession>A0A8J3X429</accession>
<evidence type="ECO:0000313" key="2">
    <source>
        <dbReference type="EMBL" id="GII27202.1"/>
    </source>
</evidence>
<dbReference type="Gene3D" id="1.10.260.40">
    <property type="entry name" value="lambda repressor-like DNA-binding domains"/>
    <property type="match status" value="1"/>
</dbReference>
<name>A0A8J3X429_9ACTN</name>
<dbReference type="Pfam" id="PF17765">
    <property type="entry name" value="MLTR_LBD"/>
    <property type="match status" value="1"/>
</dbReference>
<dbReference type="EMBL" id="BOOO01000002">
    <property type="protein sequence ID" value="GII27202.1"/>
    <property type="molecule type" value="Genomic_DNA"/>
</dbReference>
<organism evidence="2 3">
    <name type="scientific">Planotetraspora mira</name>
    <dbReference type="NCBI Taxonomy" id="58121"/>
    <lineage>
        <taxon>Bacteria</taxon>
        <taxon>Bacillati</taxon>
        <taxon>Actinomycetota</taxon>
        <taxon>Actinomycetes</taxon>
        <taxon>Streptosporangiales</taxon>
        <taxon>Streptosporangiaceae</taxon>
        <taxon>Planotetraspora</taxon>
    </lineage>
</organism>
<dbReference type="Gene3D" id="3.30.450.180">
    <property type="match status" value="1"/>
</dbReference>